<feature type="active site" evidence="9">
    <location>
        <position position="80"/>
    </location>
</feature>
<dbReference type="AlphaFoldDB" id="A0A9J7DQE1"/>
<keyword evidence="6" id="KW-0378">Hydrolase</keyword>
<dbReference type="FunFam" id="3.40.630.10:FF:000019">
    <property type="entry name" value="Aminoacylase 1"/>
    <property type="match status" value="1"/>
</dbReference>
<evidence type="ECO:0000256" key="8">
    <source>
        <dbReference type="ARBA" id="ARBA00029656"/>
    </source>
</evidence>
<gene>
    <name evidence="13" type="primary">LOC111349579</name>
</gene>
<dbReference type="Pfam" id="PF07687">
    <property type="entry name" value="M20_dimer"/>
    <property type="match status" value="1"/>
</dbReference>
<dbReference type="PANTHER" id="PTHR45892:SF1">
    <property type="entry name" value="AMINOACYLASE-1"/>
    <property type="match status" value="1"/>
</dbReference>
<dbReference type="InterPro" id="IPR001261">
    <property type="entry name" value="ArgE/DapE_CS"/>
</dbReference>
<evidence type="ECO:0000256" key="3">
    <source>
        <dbReference type="ARBA" id="ARBA00011913"/>
    </source>
</evidence>
<evidence type="ECO:0000313" key="13">
    <source>
        <dbReference type="RefSeq" id="XP_022816505.1"/>
    </source>
</evidence>
<feature type="active site" description="Proton acceptor" evidence="9">
    <location>
        <position position="145"/>
    </location>
</feature>
<evidence type="ECO:0000256" key="5">
    <source>
        <dbReference type="ARBA" id="ARBA00022723"/>
    </source>
</evidence>
<evidence type="ECO:0000256" key="1">
    <source>
        <dbReference type="ARBA" id="ARBA00004496"/>
    </source>
</evidence>
<evidence type="ECO:0000256" key="9">
    <source>
        <dbReference type="PIRSR" id="PIRSR036696-1"/>
    </source>
</evidence>
<dbReference type="PANTHER" id="PTHR45892">
    <property type="entry name" value="AMINOACYLASE-1"/>
    <property type="match status" value="1"/>
</dbReference>
<feature type="binding site" evidence="10">
    <location>
        <position position="111"/>
    </location>
    <ligand>
        <name>Zn(2+)</name>
        <dbReference type="ChEBI" id="CHEBI:29105"/>
        <label>2</label>
    </ligand>
</feature>
<sequence>MCSKWDNDEVIERFREYVRIPSVHPDIDYDDCVKFLKKQANDLDLPVIVYELVPKKPVVVITWEGVQPELPSILLNSHMDVVPVYEEHWTYPPFDAVVTEDGYIYGRGTLDMKGIGMMHLEAVRRLKTAGVRLKRTVLVSFVPDEETGSVDGMRVFSESPEFKKLNIGFALDESGPSLSSTEILAFYGERTSRQIVVTCRGDPGHGSLLSSDTAGEKLHYIINKFMTLRAEEKSKVDSGTWVGDITTINLTQLSGGVQINVLPENLTVSFDIRIAPDVDHDEFDDMISKWCKEAGDGVTFEYVVKNPQVKNTKIDGSVPFWDVMKNVVVDMGYTIKCVICPGATDARHVRRQGIPAINFSPILETPMLLHAHNERIHVDMYKKGIDIFENVLVAIANVP</sequence>
<dbReference type="PROSITE" id="PS00758">
    <property type="entry name" value="ARGE_DAPE_CPG2_1"/>
    <property type="match status" value="1"/>
</dbReference>
<dbReference type="Gene3D" id="3.40.630.10">
    <property type="entry name" value="Zn peptidases"/>
    <property type="match status" value="1"/>
</dbReference>
<evidence type="ECO:0000256" key="6">
    <source>
        <dbReference type="ARBA" id="ARBA00022801"/>
    </source>
</evidence>
<keyword evidence="4" id="KW-0963">Cytoplasm</keyword>
<name>A0A9J7DQE1_SPOLT</name>
<keyword evidence="12" id="KW-1185">Reference proteome</keyword>
<dbReference type="Pfam" id="PF01546">
    <property type="entry name" value="Peptidase_M20"/>
    <property type="match status" value="1"/>
</dbReference>
<reference evidence="13" key="1">
    <citation type="submission" date="2025-08" db="UniProtKB">
        <authorList>
            <consortium name="RefSeq"/>
        </authorList>
    </citation>
    <scope>IDENTIFICATION</scope>
    <source>
        <strain evidence="13">Ishihara</strain>
        <tissue evidence="13">Whole body</tissue>
    </source>
</reference>
<dbReference type="SUPFAM" id="SSF53187">
    <property type="entry name" value="Zn-dependent exopeptidases"/>
    <property type="match status" value="1"/>
</dbReference>
<dbReference type="InterPro" id="IPR052083">
    <property type="entry name" value="Aminoacylase-1_M20A"/>
</dbReference>
<dbReference type="InterPro" id="IPR011650">
    <property type="entry name" value="Peptidase_M20_dimer"/>
</dbReference>
<dbReference type="SUPFAM" id="SSF55031">
    <property type="entry name" value="Bacterial exopeptidase dimerisation domain"/>
    <property type="match status" value="1"/>
</dbReference>
<comment type="cofactor">
    <cofactor evidence="10">
        <name>Zn(2+)</name>
        <dbReference type="ChEBI" id="CHEBI:29105"/>
    </cofactor>
    <text evidence="10">Binds 2 Zn(2+) ions per subunit.</text>
</comment>
<comment type="similarity">
    <text evidence="2">Belongs to the peptidase M20A family.</text>
</comment>
<proteinExistence type="inferred from homology"/>
<feature type="binding site" evidence="10">
    <location>
        <position position="173"/>
    </location>
    <ligand>
        <name>Zn(2+)</name>
        <dbReference type="ChEBI" id="CHEBI:29105"/>
        <label>1</label>
    </ligand>
</feature>
<protein>
    <recommendedName>
        <fullName evidence="3">N-acyl-aliphatic-L-amino acid amidohydrolase</fullName>
        <ecNumber evidence="3">3.5.1.14</ecNumber>
    </recommendedName>
    <alternativeName>
        <fullName evidence="8">N-acyl-L-amino-acid amidohydrolase</fullName>
    </alternativeName>
</protein>
<organism evidence="12 13">
    <name type="scientific">Spodoptera litura</name>
    <name type="common">Asian cotton leafworm</name>
    <dbReference type="NCBI Taxonomy" id="69820"/>
    <lineage>
        <taxon>Eukaryota</taxon>
        <taxon>Metazoa</taxon>
        <taxon>Ecdysozoa</taxon>
        <taxon>Arthropoda</taxon>
        <taxon>Hexapoda</taxon>
        <taxon>Insecta</taxon>
        <taxon>Pterygota</taxon>
        <taxon>Neoptera</taxon>
        <taxon>Endopterygota</taxon>
        <taxon>Lepidoptera</taxon>
        <taxon>Glossata</taxon>
        <taxon>Ditrysia</taxon>
        <taxon>Noctuoidea</taxon>
        <taxon>Noctuidae</taxon>
        <taxon>Amphipyrinae</taxon>
        <taxon>Spodoptera</taxon>
    </lineage>
</organism>
<dbReference type="RefSeq" id="XP_022816505.1">
    <property type="nucleotide sequence ID" value="XM_022960737.1"/>
</dbReference>
<keyword evidence="5 10" id="KW-0479">Metal-binding</keyword>
<dbReference type="GO" id="GO:0005737">
    <property type="term" value="C:cytoplasm"/>
    <property type="evidence" value="ECO:0007669"/>
    <property type="project" value="UniProtKB-SubCell"/>
</dbReference>
<dbReference type="Gene3D" id="3.30.70.360">
    <property type="match status" value="1"/>
</dbReference>
<dbReference type="InterPro" id="IPR010159">
    <property type="entry name" value="N-acyl_aa_amidohydrolase"/>
</dbReference>
<dbReference type="InterPro" id="IPR036264">
    <property type="entry name" value="Bact_exopeptidase_dim_dom"/>
</dbReference>
<dbReference type="Gene3D" id="1.10.150.900">
    <property type="match status" value="1"/>
</dbReference>
<feature type="binding site" evidence="10">
    <location>
        <position position="146"/>
    </location>
    <ligand>
        <name>Zn(2+)</name>
        <dbReference type="ChEBI" id="CHEBI:29105"/>
        <label>2</label>
    </ligand>
</feature>
<evidence type="ECO:0000256" key="10">
    <source>
        <dbReference type="PIRSR" id="PIRSR036696-2"/>
    </source>
</evidence>
<dbReference type="OrthoDB" id="3064516at2759"/>
<feature type="binding site" evidence="10">
    <location>
        <position position="78"/>
    </location>
    <ligand>
        <name>Zn(2+)</name>
        <dbReference type="ChEBI" id="CHEBI:29105"/>
        <label>1</label>
    </ligand>
</feature>
<keyword evidence="7 10" id="KW-0862">Zinc</keyword>
<dbReference type="GeneID" id="111349579"/>
<feature type="binding site" evidence="10">
    <location>
        <position position="370"/>
    </location>
    <ligand>
        <name>Zn(2+)</name>
        <dbReference type="ChEBI" id="CHEBI:29105"/>
        <label>2</label>
    </ligand>
</feature>
<dbReference type="Proteomes" id="UP000301870">
    <property type="component" value="Chromosome 9"/>
</dbReference>
<dbReference type="NCBIfam" id="TIGR01880">
    <property type="entry name" value="Ac-peptdase-euk"/>
    <property type="match status" value="1"/>
</dbReference>
<dbReference type="InterPro" id="IPR002933">
    <property type="entry name" value="Peptidase_M20"/>
</dbReference>
<dbReference type="PIRSF" id="PIRSF036696">
    <property type="entry name" value="ACY-1"/>
    <property type="match status" value="1"/>
</dbReference>
<dbReference type="EC" id="3.5.1.14" evidence="3"/>
<dbReference type="GO" id="GO:0004046">
    <property type="term" value="F:aminoacylase activity"/>
    <property type="evidence" value="ECO:0007669"/>
    <property type="project" value="UniProtKB-EC"/>
</dbReference>
<evidence type="ECO:0000259" key="11">
    <source>
        <dbReference type="Pfam" id="PF07687"/>
    </source>
</evidence>
<evidence type="ECO:0000313" key="12">
    <source>
        <dbReference type="Proteomes" id="UP000301870"/>
    </source>
</evidence>
<dbReference type="KEGG" id="sliu:111349579"/>
<dbReference type="FunFam" id="3.30.70.360:FF:000005">
    <property type="entry name" value="Putative Aminoacylase-1"/>
    <property type="match status" value="1"/>
</dbReference>
<dbReference type="GO" id="GO:0006520">
    <property type="term" value="P:amino acid metabolic process"/>
    <property type="evidence" value="ECO:0007669"/>
    <property type="project" value="InterPro"/>
</dbReference>
<accession>A0A9J7DQE1</accession>
<dbReference type="GO" id="GO:0046872">
    <property type="term" value="F:metal ion binding"/>
    <property type="evidence" value="ECO:0007669"/>
    <property type="project" value="UniProtKB-KW"/>
</dbReference>
<feature type="binding site" evidence="10">
    <location>
        <position position="111"/>
    </location>
    <ligand>
        <name>Zn(2+)</name>
        <dbReference type="ChEBI" id="CHEBI:29105"/>
        <label>1</label>
    </ligand>
</feature>
<evidence type="ECO:0000256" key="4">
    <source>
        <dbReference type="ARBA" id="ARBA00022490"/>
    </source>
</evidence>
<feature type="domain" description="Peptidase M20 dimerisation" evidence="11">
    <location>
        <begin position="187"/>
        <end position="295"/>
    </location>
</feature>
<evidence type="ECO:0000256" key="2">
    <source>
        <dbReference type="ARBA" id="ARBA00006247"/>
    </source>
</evidence>
<comment type="subcellular location">
    <subcellularLocation>
        <location evidence="1">Cytoplasm</location>
    </subcellularLocation>
</comment>
<evidence type="ECO:0000256" key="7">
    <source>
        <dbReference type="ARBA" id="ARBA00022833"/>
    </source>
</evidence>